<feature type="region of interest" description="Disordered" evidence="3">
    <location>
        <begin position="719"/>
        <end position="739"/>
    </location>
</feature>
<sequence length="1253" mass="137321">MVYRCCSLNSTRQPSRSFSSLSSLALVVVRLWIVLCCLSTSVRCFPKVFRTNEICGVYNGHRVYFELGDRGQLQATNVTVPYLPRASSVGNQTIANVCTLELVTCPSCNFKISLSYSNFPNKCSTVYNEPPCRCDYLEFTEPPFDAAEYTGRRNCGHDVVYQTQTRSVMIKFVYWSNHSHAFTLDYVAERNRETIQANPGPSPNVTDISGAHHHRLITTPHFPSYYPRDFGKEYVLSCNVEACRINVMFSDFQLAKTSTMDFYDWNGQRLCAVSGAIFRPPVVQSTGPSMIIRFYANGGSALGYRALVSFLSVASSTDRSLHPNTNCGGVVENIGGAITMMKMVNGANDSRIYDCVWLIKPPNTYAHLKTHLSLRVDTVEKLGPQSILTIIQGTTSDGTVLSMSRADGGGVSKKELVVPLTSGFYVHLRGTFGAMSRLALVYTAFSYMDCYIGSEFLCQNRKCIPIQLHCDGFDHCGDNSDEPESCVQQWAEDPMDRRWYAHTPNYYFPKMDRYPDLRTATIIFIGSSLGLIMLISALIVLLYRTGNRARQQRELHSQLQTISELLDSNATHGAEELDDPPNYEAPPDYDEIIKIGMDEEMGKGGKRRRHSSSASGRRSRMRRSRRPSNTSLDASNPILEVQLPPETDGGMPSTSGFSSGRCQVMDEASDYNNDSDACERFSEADLEGEDHDLRLASGWNRTERGDFFITSRILETAATPAGTGSSIGHGTATSASPPPTYAQSNAQYLATHTNSTVVTCAPSCIPSRGATAARIQTETTFPISLGVSFLPTSTLGFATAPSSSAAQPTPLTPTSSSAISSLNSQQSSINEQNVTHSEHSDNFIGGSVVCNTTSSILDTPAVVWSDTKRTSDRPWQAFSSSSDETSSAMPSMPSRIPVTTVASTTINSLDLTQLQEIDSYLLAYGRINATESGPSPGSSQETIGSNRTSLTQLTLSASTSVRSSCLCHYSNRSFHQLQSATSNTSSSSSATLSYEMLGKHCPLCRGHARSQPLVTTHQTQPVATLARTAAYCSICSGRIMLVPGTTVSQQHVRLAQQPDQSRTDQTLGPTPPVQVCTCFGRYPSQTNITRTTSSVGTLLATRTYSMDRLDDGDFAGTGYSSDRRSAVRCSGGAVSRFDGYSSTLQQHRSTPANERRRHERDSGQSSQRTSTKERVAMLTPDSLLWNIPIHVINDVRQSTPYHHRVFVDGLEVGAGTPVRFDGRLFTRPVPRYLVEDALTIRTAQRTGQIRDAA</sequence>
<dbReference type="SMART" id="SM00192">
    <property type="entry name" value="LDLa"/>
    <property type="match status" value="1"/>
</dbReference>
<reference evidence="5" key="2">
    <citation type="submission" date="2022-08" db="UniProtKB">
        <authorList>
            <consortium name="EnsemblMetazoa"/>
        </authorList>
    </citation>
    <scope>IDENTIFICATION</scope>
    <source>
        <strain evidence="5">STECLA/ALBI9_A</strain>
    </source>
</reference>
<keyword evidence="6" id="KW-1185">Reference proteome</keyword>
<evidence type="ECO:0000313" key="6">
    <source>
        <dbReference type="Proteomes" id="UP000069272"/>
    </source>
</evidence>
<dbReference type="Gene3D" id="2.60.120.290">
    <property type="entry name" value="Spermadhesin, CUB domain"/>
    <property type="match status" value="1"/>
</dbReference>
<dbReference type="SUPFAM" id="SSF49854">
    <property type="entry name" value="Spermadhesin, CUB domain"/>
    <property type="match status" value="1"/>
</dbReference>
<dbReference type="PANTHER" id="PTHR24652:SF69">
    <property type="entry name" value="CUB DOMAIN-CONTAINING PROTEIN"/>
    <property type="match status" value="1"/>
</dbReference>
<name>A0A182FD33_ANOAL</name>
<dbReference type="InterPro" id="IPR002172">
    <property type="entry name" value="LDrepeatLR_classA_rpt"/>
</dbReference>
<feature type="compositionally biased region" description="Polar residues" evidence="3">
    <location>
        <begin position="1140"/>
        <end position="1152"/>
    </location>
</feature>
<keyword evidence="4" id="KW-0812">Transmembrane</keyword>
<feature type="region of interest" description="Disordered" evidence="3">
    <location>
        <begin position="800"/>
        <end position="840"/>
    </location>
</feature>
<feature type="compositionally biased region" description="Low complexity" evidence="3">
    <location>
        <begin position="879"/>
        <end position="891"/>
    </location>
</feature>
<feature type="compositionally biased region" description="Low complexity" evidence="3">
    <location>
        <begin position="800"/>
        <end position="830"/>
    </location>
</feature>
<dbReference type="PROSITE" id="PS50068">
    <property type="entry name" value="LDLRA_2"/>
    <property type="match status" value="1"/>
</dbReference>
<dbReference type="EnsemblMetazoa" id="AALB004419-RA">
    <property type="protein sequence ID" value="AALB004419-PA"/>
    <property type="gene ID" value="AALB004419"/>
</dbReference>
<organism evidence="5 6">
    <name type="scientific">Anopheles albimanus</name>
    <name type="common">New world malaria mosquito</name>
    <dbReference type="NCBI Taxonomy" id="7167"/>
    <lineage>
        <taxon>Eukaryota</taxon>
        <taxon>Metazoa</taxon>
        <taxon>Ecdysozoa</taxon>
        <taxon>Arthropoda</taxon>
        <taxon>Hexapoda</taxon>
        <taxon>Insecta</taxon>
        <taxon>Pterygota</taxon>
        <taxon>Neoptera</taxon>
        <taxon>Endopterygota</taxon>
        <taxon>Diptera</taxon>
        <taxon>Nematocera</taxon>
        <taxon>Culicoidea</taxon>
        <taxon>Culicidae</taxon>
        <taxon>Anophelinae</taxon>
        <taxon>Anopheles</taxon>
    </lineage>
</organism>
<evidence type="ECO:0000313" key="5">
    <source>
        <dbReference type="EnsemblMetazoa" id="AALB004419-PA"/>
    </source>
</evidence>
<dbReference type="CDD" id="cd00112">
    <property type="entry name" value="LDLa"/>
    <property type="match status" value="1"/>
</dbReference>
<evidence type="ECO:0000256" key="3">
    <source>
        <dbReference type="SAM" id="MobiDB-lite"/>
    </source>
</evidence>
<keyword evidence="4" id="KW-1133">Transmembrane helix</keyword>
<feature type="region of interest" description="Disordered" evidence="3">
    <location>
        <begin position="598"/>
        <end position="658"/>
    </location>
</feature>
<dbReference type="SUPFAM" id="SSF57424">
    <property type="entry name" value="LDL receptor-like module"/>
    <property type="match status" value="1"/>
</dbReference>
<dbReference type="Pfam" id="PF00057">
    <property type="entry name" value="Ldl_recept_a"/>
    <property type="match status" value="1"/>
</dbReference>
<feature type="compositionally biased region" description="Polar residues" evidence="3">
    <location>
        <begin position="722"/>
        <end position="739"/>
    </location>
</feature>
<dbReference type="PANTHER" id="PTHR24652">
    <property type="entry name" value="LOW-DENSITY LIPOPROTEIN RECEPTOR CLASS A DOMAIN-CONTAINING PROTEIN 2"/>
    <property type="match status" value="1"/>
</dbReference>
<feature type="compositionally biased region" description="Basic residues" evidence="3">
    <location>
        <begin position="604"/>
        <end position="626"/>
    </location>
</feature>
<dbReference type="PROSITE" id="PS01209">
    <property type="entry name" value="LDLRA_1"/>
    <property type="match status" value="1"/>
</dbReference>
<dbReference type="InterPro" id="IPR000859">
    <property type="entry name" value="CUB_dom"/>
</dbReference>
<feature type="region of interest" description="Disordered" evidence="3">
    <location>
        <begin position="872"/>
        <end position="895"/>
    </location>
</feature>
<dbReference type="InterPro" id="IPR023415">
    <property type="entry name" value="LDLR_class-A_CS"/>
</dbReference>
<feature type="transmembrane region" description="Helical" evidence="4">
    <location>
        <begin position="520"/>
        <end position="543"/>
    </location>
</feature>
<dbReference type="VEuPathDB" id="VectorBase:AALB20_038769"/>
<comment type="caution">
    <text evidence="2">Lacks conserved residue(s) required for the propagation of feature annotation.</text>
</comment>
<dbReference type="InterPro" id="IPR036055">
    <property type="entry name" value="LDL_receptor-like_sf"/>
</dbReference>
<dbReference type="VEuPathDB" id="VectorBase:AALB004419"/>
<dbReference type="PROSITE" id="PS01180">
    <property type="entry name" value="CUB"/>
    <property type="match status" value="1"/>
</dbReference>
<reference evidence="5 6" key="1">
    <citation type="journal article" date="2017" name="G3 (Bethesda)">
        <title>The Physical Genome Mapping of Anopheles albimanus Corrected Scaffold Misassemblies and Identified Interarm Rearrangements in Genus Anopheles.</title>
        <authorList>
            <person name="Artemov G.N."/>
            <person name="Peery A.N."/>
            <person name="Jiang X."/>
            <person name="Tu Z."/>
            <person name="Stegniy V.N."/>
            <person name="Sharakhova M.V."/>
            <person name="Sharakhov I.V."/>
        </authorList>
    </citation>
    <scope>NUCLEOTIDE SEQUENCE [LARGE SCALE GENOMIC DNA]</scope>
    <source>
        <strain evidence="5 6">ALBI9_A</strain>
    </source>
</reference>
<dbReference type="STRING" id="7167.A0A182FD33"/>
<protein>
    <submittedName>
        <fullName evidence="5">Uncharacterized protein</fullName>
    </submittedName>
</protein>
<feature type="region of interest" description="Disordered" evidence="3">
    <location>
        <begin position="1138"/>
        <end position="1173"/>
    </location>
</feature>
<feature type="compositionally biased region" description="Basic and acidic residues" evidence="3">
    <location>
        <begin position="1153"/>
        <end position="1162"/>
    </location>
</feature>
<feature type="transmembrane region" description="Helical" evidence="4">
    <location>
        <begin position="21"/>
        <end position="42"/>
    </location>
</feature>
<proteinExistence type="predicted"/>
<evidence type="ECO:0000256" key="1">
    <source>
        <dbReference type="ARBA" id="ARBA00023157"/>
    </source>
</evidence>
<accession>A0A182FD33</accession>
<keyword evidence="1 2" id="KW-1015">Disulfide bond</keyword>
<dbReference type="InterPro" id="IPR042333">
    <property type="entry name" value="LRAD2/Mig-13-like"/>
</dbReference>
<feature type="disulfide bond" evidence="2">
    <location>
        <begin position="458"/>
        <end position="476"/>
    </location>
</feature>
<dbReference type="Proteomes" id="UP000069272">
    <property type="component" value="Chromosome 3L"/>
</dbReference>
<evidence type="ECO:0000256" key="2">
    <source>
        <dbReference type="PROSITE-ProRule" id="PRU00124"/>
    </source>
</evidence>
<evidence type="ECO:0000256" key="4">
    <source>
        <dbReference type="SAM" id="Phobius"/>
    </source>
</evidence>
<dbReference type="Gene3D" id="4.10.400.10">
    <property type="entry name" value="Low-density Lipoprotein Receptor"/>
    <property type="match status" value="1"/>
</dbReference>
<dbReference type="AlphaFoldDB" id="A0A182FD33"/>
<dbReference type="InterPro" id="IPR035914">
    <property type="entry name" value="Sperma_CUB_dom_sf"/>
</dbReference>
<keyword evidence="4" id="KW-0472">Membrane</keyword>